<protein>
    <submittedName>
        <fullName evidence="1">Ser1</fullName>
    </submittedName>
</protein>
<dbReference type="AlphaFoldDB" id="A0A0A9H6P8"/>
<sequence length="31" mass="3536">MVGKGLLLEERCPAEPGIDKFWASFIEETRL</sequence>
<name>A0A0A9H6P8_ARUDO</name>
<proteinExistence type="predicted"/>
<dbReference type="EMBL" id="GBRH01165006">
    <property type="protein sequence ID" value="JAE32890.1"/>
    <property type="molecule type" value="Transcribed_RNA"/>
</dbReference>
<accession>A0A0A9H6P8</accession>
<reference evidence="1" key="1">
    <citation type="submission" date="2014-09" db="EMBL/GenBank/DDBJ databases">
        <authorList>
            <person name="Magalhaes I.L.F."/>
            <person name="Oliveira U."/>
            <person name="Santos F.R."/>
            <person name="Vidigal T.H.D.A."/>
            <person name="Brescovit A.D."/>
            <person name="Santos A.J."/>
        </authorList>
    </citation>
    <scope>NUCLEOTIDE SEQUENCE</scope>
    <source>
        <tissue evidence="1">Shoot tissue taken approximately 20 cm above the soil surface</tissue>
    </source>
</reference>
<organism evidence="1">
    <name type="scientific">Arundo donax</name>
    <name type="common">Giant reed</name>
    <name type="synonym">Donax arundinaceus</name>
    <dbReference type="NCBI Taxonomy" id="35708"/>
    <lineage>
        <taxon>Eukaryota</taxon>
        <taxon>Viridiplantae</taxon>
        <taxon>Streptophyta</taxon>
        <taxon>Embryophyta</taxon>
        <taxon>Tracheophyta</taxon>
        <taxon>Spermatophyta</taxon>
        <taxon>Magnoliopsida</taxon>
        <taxon>Liliopsida</taxon>
        <taxon>Poales</taxon>
        <taxon>Poaceae</taxon>
        <taxon>PACMAD clade</taxon>
        <taxon>Arundinoideae</taxon>
        <taxon>Arundineae</taxon>
        <taxon>Arundo</taxon>
    </lineage>
</organism>
<evidence type="ECO:0000313" key="1">
    <source>
        <dbReference type="EMBL" id="JAE32890.1"/>
    </source>
</evidence>
<reference evidence="1" key="2">
    <citation type="journal article" date="2015" name="Data Brief">
        <title>Shoot transcriptome of the giant reed, Arundo donax.</title>
        <authorList>
            <person name="Barrero R.A."/>
            <person name="Guerrero F.D."/>
            <person name="Moolhuijzen P."/>
            <person name="Goolsby J.A."/>
            <person name="Tidwell J."/>
            <person name="Bellgard S.E."/>
            <person name="Bellgard M.I."/>
        </authorList>
    </citation>
    <scope>NUCLEOTIDE SEQUENCE</scope>
    <source>
        <tissue evidence="1">Shoot tissue taken approximately 20 cm above the soil surface</tissue>
    </source>
</reference>